<keyword evidence="1" id="KW-0732">Signal</keyword>
<protein>
    <submittedName>
        <fullName evidence="2">Glycine zipper family protein</fullName>
    </submittedName>
</protein>
<evidence type="ECO:0000313" key="3">
    <source>
        <dbReference type="Proteomes" id="UP001169719"/>
    </source>
</evidence>
<dbReference type="RefSeq" id="WP_289961404.1">
    <property type="nucleotide sequence ID" value="NZ_JAUEOZ010000001.1"/>
</dbReference>
<accession>A0ABT7XZQ9</accession>
<dbReference type="EMBL" id="JAUEOZ010000001">
    <property type="protein sequence ID" value="MDN2481271.1"/>
    <property type="molecule type" value="Genomic_DNA"/>
</dbReference>
<organism evidence="2 3">
    <name type="scientific">Vibrio agarivorans</name>
    <dbReference type="NCBI Taxonomy" id="153622"/>
    <lineage>
        <taxon>Bacteria</taxon>
        <taxon>Pseudomonadati</taxon>
        <taxon>Pseudomonadota</taxon>
        <taxon>Gammaproteobacteria</taxon>
        <taxon>Vibrionales</taxon>
        <taxon>Vibrionaceae</taxon>
        <taxon>Vibrio</taxon>
    </lineage>
</organism>
<evidence type="ECO:0000313" key="2">
    <source>
        <dbReference type="EMBL" id="MDN2481271.1"/>
    </source>
</evidence>
<proteinExistence type="predicted"/>
<evidence type="ECO:0000256" key="1">
    <source>
        <dbReference type="SAM" id="SignalP"/>
    </source>
</evidence>
<comment type="caution">
    <text evidence="2">The sequence shown here is derived from an EMBL/GenBank/DDBJ whole genome shotgun (WGS) entry which is preliminary data.</text>
</comment>
<feature type="signal peptide" evidence="1">
    <location>
        <begin position="1"/>
        <end position="19"/>
    </location>
</feature>
<name>A0ABT7XZQ9_9VIBR</name>
<gene>
    <name evidence="2" type="ORF">QWJ08_07670</name>
</gene>
<sequence length="132" mass="13690">MKPALILGAIALFSATTYANVIVDTKDVDQTQYHADLYECQQLSQQSEMKQTDSLGHDVVGSTAKGAALGAAGSAIAGGSGSKGAKVGAGIGVIGGVLKHGSEKREHAAEHDYEVQAVMRNCMIGRGYRVLN</sequence>
<reference evidence="2" key="1">
    <citation type="submission" date="2024-05" db="EMBL/GenBank/DDBJ databases">
        <title>Genome Sequences of Four Agar- Degrading Marine Bacteria.</title>
        <authorList>
            <person name="Phillips E.K."/>
            <person name="Shaffer J.C."/>
            <person name="Henson M.W."/>
            <person name="Temperton B."/>
            <person name="Thrash C.J."/>
            <person name="Martin M.O."/>
        </authorList>
    </citation>
    <scope>NUCLEOTIDE SEQUENCE</scope>
    <source>
        <strain evidence="2">EKP203</strain>
    </source>
</reference>
<feature type="chain" id="PRO_5046783783" evidence="1">
    <location>
        <begin position="20"/>
        <end position="132"/>
    </location>
</feature>
<dbReference type="Proteomes" id="UP001169719">
    <property type="component" value="Unassembled WGS sequence"/>
</dbReference>
<keyword evidence="3" id="KW-1185">Reference proteome</keyword>